<feature type="transmembrane region" description="Helical" evidence="2">
    <location>
        <begin position="61"/>
        <end position="77"/>
    </location>
</feature>
<evidence type="ECO:0000259" key="3">
    <source>
        <dbReference type="Pfam" id="PF04235"/>
    </source>
</evidence>
<keyword evidence="5" id="KW-1185">Reference proteome</keyword>
<dbReference type="OrthoDB" id="4966979at2"/>
<evidence type="ECO:0000256" key="2">
    <source>
        <dbReference type="SAM" id="Phobius"/>
    </source>
</evidence>
<feature type="transmembrane region" description="Helical" evidence="2">
    <location>
        <begin position="109"/>
        <end position="130"/>
    </location>
</feature>
<dbReference type="Proteomes" id="UP000035540">
    <property type="component" value="Chromosome"/>
</dbReference>
<feature type="domain" description="DUF418" evidence="3">
    <location>
        <begin position="167"/>
        <end position="267"/>
    </location>
</feature>
<dbReference type="RefSeq" id="WP_047252806.1">
    <property type="nucleotide sequence ID" value="NZ_CP011545.1"/>
</dbReference>
<proteinExistence type="predicted"/>
<protein>
    <submittedName>
        <fullName evidence="4">Putative DUF418 family protein</fullName>
    </submittedName>
</protein>
<evidence type="ECO:0000256" key="1">
    <source>
        <dbReference type="SAM" id="MobiDB-lite"/>
    </source>
</evidence>
<keyword evidence="2" id="KW-0472">Membrane</keyword>
<dbReference type="AlphaFoldDB" id="A0A0G3H997"/>
<feature type="transmembrane region" description="Helical" evidence="2">
    <location>
        <begin position="83"/>
        <end position="102"/>
    </location>
</feature>
<sequence>MTRIHGLDLARALAITGMIAAHLGPETWITTGYPSALFAVLAGVSMGIITERSESLSRARFNILIRAVILLGLGVILSGIQSYIMIVLTAIGAAYLLLLPVIGWRLRWLFTLLAVLLIAGPLLAASQYYFYIGFAGLQLSDLLFGSYPLLAWVAYLLIGLLIHRLALERADRQWMLLGIGGILLFVALMMSVAASIGGGLFRELLGGTPHSGDFLDVVSSSAVSMIVIAVCLLACRVPAIVWVTYPLRALGAMSYTVYIVHVLITTIANGTFVSAHFIPAEPPYYFPDMDPSLKMGDEFALEGAYALDFEWGMYPPGEGTYPMPIESDPAWMGMFLAQILGFLLFASLWRWFFRRGPVEWAVHRVVEKTMGPESEKEPVPSTPDDSAPRTEKSLPEED</sequence>
<feature type="transmembrane region" description="Helical" evidence="2">
    <location>
        <begin position="221"/>
        <end position="243"/>
    </location>
</feature>
<keyword evidence="2" id="KW-0812">Transmembrane</keyword>
<evidence type="ECO:0000313" key="4">
    <source>
        <dbReference type="EMBL" id="AKK08448.1"/>
    </source>
</evidence>
<feature type="transmembrane region" description="Helical" evidence="2">
    <location>
        <begin position="142"/>
        <end position="162"/>
    </location>
</feature>
<gene>
    <name evidence="4" type="ORF">CTEST_05005</name>
</gene>
<dbReference type="InterPro" id="IPR007349">
    <property type="entry name" value="DUF418"/>
</dbReference>
<organism evidence="4 5">
    <name type="scientific">Corynebacterium testudinoris</name>
    <dbReference type="NCBI Taxonomy" id="136857"/>
    <lineage>
        <taxon>Bacteria</taxon>
        <taxon>Bacillati</taxon>
        <taxon>Actinomycetota</taxon>
        <taxon>Actinomycetes</taxon>
        <taxon>Mycobacteriales</taxon>
        <taxon>Corynebacteriaceae</taxon>
        <taxon>Corynebacterium</taxon>
    </lineage>
</organism>
<reference evidence="4 5" key="1">
    <citation type="journal article" date="2015" name="Genome Announc.">
        <title>Complete Genome Sequence of the Type Strain Corynebacterium testudinoris DSM 44614, Recovered from Necrotic Lesions in the Mouth of a Tortoise.</title>
        <authorList>
            <person name="Ruckert C."/>
            <person name="Kriete M."/>
            <person name="Jaenicke S."/>
            <person name="Winkler A."/>
            <person name="Tauch A."/>
        </authorList>
    </citation>
    <scope>NUCLEOTIDE SEQUENCE [LARGE SCALE GENOMIC DNA]</scope>
    <source>
        <strain evidence="4 5">DSM 44614</strain>
    </source>
</reference>
<dbReference type="STRING" id="136857.CTEST_05005"/>
<feature type="compositionally biased region" description="Basic and acidic residues" evidence="1">
    <location>
        <begin position="386"/>
        <end position="398"/>
    </location>
</feature>
<keyword evidence="2" id="KW-1133">Transmembrane helix</keyword>
<dbReference type="KEGG" id="cted:CTEST_05005"/>
<name>A0A0G3H997_9CORY</name>
<feature type="transmembrane region" description="Helical" evidence="2">
    <location>
        <begin position="174"/>
        <end position="201"/>
    </location>
</feature>
<dbReference type="EMBL" id="CP011545">
    <property type="protein sequence ID" value="AKK08448.1"/>
    <property type="molecule type" value="Genomic_DNA"/>
</dbReference>
<feature type="transmembrane region" description="Helical" evidence="2">
    <location>
        <begin position="31"/>
        <end position="49"/>
    </location>
</feature>
<feature type="transmembrane region" description="Helical" evidence="2">
    <location>
        <begin position="330"/>
        <end position="349"/>
    </location>
</feature>
<feature type="region of interest" description="Disordered" evidence="1">
    <location>
        <begin position="369"/>
        <end position="398"/>
    </location>
</feature>
<reference evidence="5" key="2">
    <citation type="submission" date="2015-05" db="EMBL/GenBank/DDBJ databases">
        <title>Complete genome sequence of Corynebacterium testudinoris DSM 44614, recovered from necrotic lesions in the mouth of a tortoise.</title>
        <authorList>
            <person name="Ruckert C."/>
            <person name="Albersmeier A."/>
            <person name="Winkler A."/>
            <person name="Tauch A."/>
        </authorList>
    </citation>
    <scope>NUCLEOTIDE SEQUENCE [LARGE SCALE GENOMIC DNA]</scope>
    <source>
        <strain evidence="5">DSM 44614</strain>
    </source>
</reference>
<dbReference type="PATRIC" id="fig|136857.5.peg.995"/>
<feature type="transmembrane region" description="Helical" evidence="2">
    <location>
        <begin position="255"/>
        <end position="278"/>
    </location>
</feature>
<evidence type="ECO:0000313" key="5">
    <source>
        <dbReference type="Proteomes" id="UP000035540"/>
    </source>
</evidence>
<dbReference type="Pfam" id="PF04235">
    <property type="entry name" value="DUF418"/>
    <property type="match status" value="1"/>
</dbReference>
<accession>A0A0G3H997</accession>